<name>A0A7V8SY39_9BACT</name>
<evidence type="ECO:0000313" key="1">
    <source>
        <dbReference type="EMBL" id="MBA0086342.1"/>
    </source>
</evidence>
<protein>
    <submittedName>
        <fullName evidence="1">Uncharacterized protein</fullName>
    </submittedName>
</protein>
<sequence length="69" mass="7332">MALAQTANAGMIGYQNVVYHPSVTEQLEMAKATLLAQIHQIDAALEQAKKNQGAMDLLDAIAKTGKVGH</sequence>
<organism evidence="1 2">
    <name type="scientific">Candidatus Acidiferrum panamense</name>
    <dbReference type="NCBI Taxonomy" id="2741543"/>
    <lineage>
        <taxon>Bacteria</taxon>
        <taxon>Pseudomonadati</taxon>
        <taxon>Acidobacteriota</taxon>
        <taxon>Terriglobia</taxon>
        <taxon>Candidatus Acidiferrales</taxon>
        <taxon>Candidatus Acidiferrum</taxon>
    </lineage>
</organism>
<accession>A0A7V8SY39</accession>
<comment type="caution">
    <text evidence="1">The sequence shown here is derived from an EMBL/GenBank/DDBJ whole genome shotgun (WGS) entry which is preliminary data.</text>
</comment>
<evidence type="ECO:0000313" key="2">
    <source>
        <dbReference type="Proteomes" id="UP000567293"/>
    </source>
</evidence>
<reference evidence="1" key="1">
    <citation type="submission" date="2020-06" db="EMBL/GenBank/DDBJ databases">
        <title>Legume-microbial interactions unlock mineral nutrients during tropical forest succession.</title>
        <authorList>
            <person name="Epihov D.Z."/>
        </authorList>
    </citation>
    <scope>NUCLEOTIDE SEQUENCE [LARGE SCALE GENOMIC DNA]</scope>
    <source>
        <strain evidence="1">Pan2503</strain>
    </source>
</reference>
<gene>
    <name evidence="1" type="ORF">HRJ53_15280</name>
</gene>
<dbReference type="Proteomes" id="UP000567293">
    <property type="component" value="Unassembled WGS sequence"/>
</dbReference>
<dbReference type="AlphaFoldDB" id="A0A7V8SY39"/>
<proteinExistence type="predicted"/>
<dbReference type="EMBL" id="JACDQQ010001467">
    <property type="protein sequence ID" value="MBA0086342.1"/>
    <property type="molecule type" value="Genomic_DNA"/>
</dbReference>
<feature type="non-terminal residue" evidence="1">
    <location>
        <position position="1"/>
    </location>
</feature>
<keyword evidence="2" id="KW-1185">Reference proteome</keyword>